<feature type="region of interest" description="Disordered" evidence="5">
    <location>
        <begin position="37"/>
        <end position="71"/>
    </location>
</feature>
<dbReference type="EMBL" id="PFFQ01000054">
    <property type="protein sequence ID" value="PIW14993.1"/>
    <property type="molecule type" value="Genomic_DNA"/>
</dbReference>
<dbReference type="PROSITE" id="PS50011">
    <property type="entry name" value="PROTEIN_KINASE_DOM"/>
    <property type="match status" value="1"/>
</dbReference>
<proteinExistence type="predicted"/>
<keyword evidence="2" id="KW-0547">Nucleotide-binding</keyword>
<evidence type="ECO:0000313" key="7">
    <source>
        <dbReference type="EMBL" id="PIW14993.1"/>
    </source>
</evidence>
<evidence type="ECO:0000256" key="5">
    <source>
        <dbReference type="SAM" id="MobiDB-lite"/>
    </source>
</evidence>
<evidence type="ECO:0000256" key="2">
    <source>
        <dbReference type="ARBA" id="ARBA00022741"/>
    </source>
</evidence>
<dbReference type="InterPro" id="IPR050205">
    <property type="entry name" value="CDPK_Ser/Thr_kinases"/>
</dbReference>
<dbReference type="SUPFAM" id="SSF56112">
    <property type="entry name" value="Protein kinase-like (PK-like)"/>
    <property type="match status" value="1"/>
</dbReference>
<dbReference type="Gene3D" id="1.10.510.10">
    <property type="entry name" value="Transferase(Phosphotransferase) domain 1"/>
    <property type="match status" value="1"/>
</dbReference>
<dbReference type="PROSITE" id="PS00108">
    <property type="entry name" value="PROTEIN_KINASE_ST"/>
    <property type="match status" value="1"/>
</dbReference>
<feature type="compositionally biased region" description="Polar residues" evidence="5">
    <location>
        <begin position="37"/>
        <end position="60"/>
    </location>
</feature>
<evidence type="ECO:0000256" key="4">
    <source>
        <dbReference type="ARBA" id="ARBA00022840"/>
    </source>
</evidence>
<name>A0A2M7FZY0_9BACT</name>
<dbReference type="InterPro" id="IPR011009">
    <property type="entry name" value="Kinase-like_dom_sf"/>
</dbReference>
<dbReference type="Pfam" id="PF00069">
    <property type="entry name" value="Pkinase"/>
    <property type="match status" value="1"/>
</dbReference>
<dbReference type="GO" id="GO:0004672">
    <property type="term" value="F:protein kinase activity"/>
    <property type="evidence" value="ECO:0007669"/>
    <property type="project" value="InterPro"/>
</dbReference>
<dbReference type="Proteomes" id="UP000231019">
    <property type="component" value="Unassembled WGS sequence"/>
</dbReference>
<comment type="caution">
    <text evidence="7">The sequence shown here is derived from an EMBL/GenBank/DDBJ whole genome shotgun (WGS) entry which is preliminary data.</text>
</comment>
<keyword evidence="1" id="KW-0808">Transferase</keyword>
<dbReference type="InterPro" id="IPR008271">
    <property type="entry name" value="Ser/Thr_kinase_AS"/>
</dbReference>
<organism evidence="7 8">
    <name type="scientific">bacterium (Candidatus Blackallbacteria) CG17_big_fil_post_rev_8_21_14_2_50_48_46</name>
    <dbReference type="NCBI Taxonomy" id="2014261"/>
    <lineage>
        <taxon>Bacteria</taxon>
        <taxon>Candidatus Blackallbacteria</taxon>
    </lineage>
</organism>
<dbReference type="GO" id="GO:0005524">
    <property type="term" value="F:ATP binding"/>
    <property type="evidence" value="ECO:0007669"/>
    <property type="project" value="UniProtKB-KW"/>
</dbReference>
<reference evidence="7 8" key="1">
    <citation type="submission" date="2017-09" db="EMBL/GenBank/DDBJ databases">
        <title>Depth-based differentiation of microbial function through sediment-hosted aquifers and enrichment of novel symbionts in the deep terrestrial subsurface.</title>
        <authorList>
            <person name="Probst A.J."/>
            <person name="Ladd B."/>
            <person name="Jarett J.K."/>
            <person name="Geller-Mcgrath D.E."/>
            <person name="Sieber C.M."/>
            <person name="Emerson J.B."/>
            <person name="Anantharaman K."/>
            <person name="Thomas B.C."/>
            <person name="Malmstrom R."/>
            <person name="Stieglmeier M."/>
            <person name="Klingl A."/>
            <person name="Woyke T."/>
            <person name="Ryan C.M."/>
            <person name="Banfield J.F."/>
        </authorList>
    </citation>
    <scope>NUCLEOTIDE SEQUENCE [LARGE SCALE GENOMIC DNA]</scope>
    <source>
        <strain evidence="7">CG17_big_fil_post_rev_8_21_14_2_50_48_46</strain>
    </source>
</reference>
<dbReference type="AlphaFoldDB" id="A0A2M7FZY0"/>
<evidence type="ECO:0000256" key="3">
    <source>
        <dbReference type="ARBA" id="ARBA00022777"/>
    </source>
</evidence>
<keyword evidence="3" id="KW-0418">Kinase</keyword>
<accession>A0A2M7FZY0</accession>
<evidence type="ECO:0000313" key="8">
    <source>
        <dbReference type="Proteomes" id="UP000231019"/>
    </source>
</evidence>
<evidence type="ECO:0000259" key="6">
    <source>
        <dbReference type="PROSITE" id="PS50011"/>
    </source>
</evidence>
<dbReference type="InterPro" id="IPR000719">
    <property type="entry name" value="Prot_kinase_dom"/>
</dbReference>
<dbReference type="PANTHER" id="PTHR24349">
    <property type="entry name" value="SERINE/THREONINE-PROTEIN KINASE"/>
    <property type="match status" value="1"/>
</dbReference>
<gene>
    <name evidence="7" type="ORF">COW36_18885</name>
</gene>
<evidence type="ECO:0000256" key="1">
    <source>
        <dbReference type="ARBA" id="ARBA00022679"/>
    </source>
</evidence>
<sequence length="763" mass="84045">MSNINTSGRPEFVRSQSLPLIKTEKNEGIEKLDTQETAKITRSSSQIFSPETTKTDSSLSKLPETAQLEKEIEITPPETILSMSQEMDQSQLRPNQMGEVQPHVEALPVQVEHPAPPAPNFALLLTPEVKEAHMNVAKTIMSVNNNLDVSLSLANHLHDSLENLRAADSGFGRDAKIARALDQSEESAKMLMRHLGSNSDLSQVLKGKSDAEIKTFVTQALQKSMGYSDKEMAKLSTKKQAWINRTVAGIKAGMVRQPAGETKGQIVRALEGLERASRQSFQTLGNLHPLSIQCLGVTPQELKTKLEEHMGHNPPEIFAAIGKGLEGAFGTVHENPDTYQITGINHNGVEYNVLRELGRGQCGAVLLIQGPEPESKQFALKPLDADPRAINELQIQIRAESDTSLKIGGVVKQGNQVFAMIELASGGEMLDNLNFINKSLTDGHLSQEDAFKINVRLGMGAAQALSDFHEKGMIHRDVKPQNFFLSESGKALLGDMGEALPDNTGFTDTVGSGPYLAPEVTTVGETAKQSSDNWSLGIMLHEMLMGSHPFDATVVGRNDPATPGMTADNAVRFTKGELMTRVDGSTFSVDFSTYAPPLDQLFQGLFHADPSQRMTATEAAHILSTINDSDFDISSKTEKCRNYGKNQEKIEKAVNQVLESKMAEVHPEIPHIEVINRDLARYERAVVNYADPEFRAADKLQNKTRTDEQLDQMLHEYQGALVTWQNHKQNYLQAKQELMPEIMQTEQVKALTDQTPALIQSFH</sequence>
<protein>
    <recommendedName>
        <fullName evidence="6">Protein kinase domain-containing protein</fullName>
    </recommendedName>
</protein>
<keyword evidence="4" id="KW-0067">ATP-binding</keyword>
<feature type="domain" description="Protein kinase" evidence="6">
    <location>
        <begin position="351"/>
        <end position="624"/>
    </location>
</feature>
<dbReference type="SMART" id="SM00220">
    <property type="entry name" value="S_TKc"/>
    <property type="match status" value="1"/>
</dbReference>